<comment type="caution">
    <text evidence="1">The sequence shown here is derived from an EMBL/GenBank/DDBJ whole genome shotgun (WGS) entry which is preliminary data.</text>
</comment>
<protein>
    <recommendedName>
        <fullName evidence="3">F-box domain-containing protein</fullName>
    </recommendedName>
</protein>
<gene>
    <name evidence="1" type="ORF">RhiirC2_782039</name>
</gene>
<dbReference type="VEuPathDB" id="FungiDB:RhiirFUN_016946"/>
<name>A0A2N1N3V4_9GLOM</name>
<evidence type="ECO:0000313" key="2">
    <source>
        <dbReference type="Proteomes" id="UP000233469"/>
    </source>
</evidence>
<reference evidence="1 2" key="2">
    <citation type="submission" date="2017-10" db="EMBL/GenBank/DDBJ databases">
        <title>Extensive intraspecific genome diversity in a model arbuscular mycorrhizal fungus.</title>
        <authorList>
            <person name="Chen E.C.H."/>
            <person name="Morin E."/>
            <person name="Baudet D."/>
            <person name="Noel J."/>
            <person name="Ndikumana S."/>
            <person name="Charron P."/>
            <person name="St-Onge C."/>
            <person name="Giorgi J."/>
            <person name="Grigoriev I.V."/>
            <person name="Roux C."/>
            <person name="Martin F.M."/>
            <person name="Corradi N."/>
        </authorList>
    </citation>
    <scope>NUCLEOTIDE SEQUENCE [LARGE SCALE GENOMIC DNA]</scope>
    <source>
        <strain evidence="1 2">C2</strain>
    </source>
</reference>
<evidence type="ECO:0000313" key="1">
    <source>
        <dbReference type="EMBL" id="PKK68603.1"/>
    </source>
</evidence>
<proteinExistence type="predicted"/>
<dbReference type="AlphaFoldDB" id="A0A2N1N3V4"/>
<dbReference type="Proteomes" id="UP000233469">
    <property type="component" value="Unassembled WGS sequence"/>
</dbReference>
<dbReference type="EMBL" id="LLXL01000824">
    <property type="protein sequence ID" value="PKK68603.1"/>
    <property type="molecule type" value="Genomic_DNA"/>
</dbReference>
<dbReference type="VEuPathDB" id="FungiDB:RhiirA1_455835"/>
<sequence length="525" mass="61544">MACSKIFSGELPELTYEIIKYFQNDFSTLHSCILVNRLWCRLAIPLLWENPFSISTGNCNFIEIYLYNLNLNDDLKTELNKYDIDKLLPSNTLFNYPSFIKYLNTQEFISSVGRWAKAYLNLSKKLVISLFKIFIENDVNLHTLEIELTHHGYLSYFNNGILELILQNTNFIHNIKFLKVYNGKTPGFLYINNNPNEDKLTKDRISQIINLHRNLKKIVLDHTNFPSYQPLLLSKGSNCSNTLNTITLYSINFKSIINLDKLFEQLNVLESVHIFHCYPINTGFIQQIINLSKPFKLKSLFINDRSQIDQSLQLLLQKYGVYLENLGCGFSSNHDPLSKELIESIIKYCKNIKLLDLHEYNNQIIYPTLNLIENIKQNLNYLTINIFEPVILRNIIEYIKYSSIILQNLGQILPSRLEYLSLTLHIKAGNFKLFLESSKNTFIKKLLINNEDGDDILPYVKKYIMKKKRVKYLAIKNSFHKNASFHNKDLFYLKDEVEEFGSYNIKLQNYNDSIMGVYNYIKETY</sequence>
<reference evidence="1 2" key="1">
    <citation type="submission" date="2016-04" db="EMBL/GenBank/DDBJ databases">
        <title>Genome analyses suggest a sexual origin of heterokaryosis in a supposedly ancient asexual fungus.</title>
        <authorList>
            <person name="Ropars J."/>
            <person name="Sedzielewska K."/>
            <person name="Noel J."/>
            <person name="Charron P."/>
            <person name="Farinelli L."/>
            <person name="Marton T."/>
            <person name="Kruger M."/>
            <person name="Pelin A."/>
            <person name="Brachmann A."/>
            <person name="Corradi N."/>
        </authorList>
    </citation>
    <scope>NUCLEOTIDE SEQUENCE [LARGE SCALE GENOMIC DNA]</scope>
    <source>
        <strain evidence="1 2">C2</strain>
    </source>
</reference>
<evidence type="ECO:0008006" key="3">
    <source>
        <dbReference type="Google" id="ProtNLM"/>
    </source>
</evidence>
<accession>A0A2N1N3V4</accession>
<dbReference type="VEuPathDB" id="FungiDB:FUN_013976"/>
<organism evidence="1 2">
    <name type="scientific">Rhizophagus irregularis</name>
    <dbReference type="NCBI Taxonomy" id="588596"/>
    <lineage>
        <taxon>Eukaryota</taxon>
        <taxon>Fungi</taxon>
        <taxon>Fungi incertae sedis</taxon>
        <taxon>Mucoromycota</taxon>
        <taxon>Glomeromycotina</taxon>
        <taxon>Glomeromycetes</taxon>
        <taxon>Glomerales</taxon>
        <taxon>Glomeraceae</taxon>
        <taxon>Rhizophagus</taxon>
    </lineage>
</organism>